<reference evidence="10 11" key="1">
    <citation type="submission" date="2018-12" db="EMBL/GenBank/DDBJ databases">
        <title>Genome Sequence of Candidatus Viridilinea halotolerans isolated from saline sulfide-rich spring.</title>
        <authorList>
            <person name="Grouzdev D.S."/>
            <person name="Burganskaya E.I."/>
            <person name="Krutkina M.S."/>
            <person name="Sukhacheva M.V."/>
            <person name="Gorlenko V.M."/>
        </authorList>
    </citation>
    <scope>NUCLEOTIDE SEQUENCE [LARGE SCALE GENOMIC DNA]</scope>
    <source>
        <strain evidence="10">Chok-6</strain>
    </source>
</reference>
<evidence type="ECO:0000256" key="3">
    <source>
        <dbReference type="ARBA" id="ARBA00022553"/>
    </source>
</evidence>
<sequence>MISAAATFSLPALLGLPAGTGHLMSIEHVRALTALLVRHRPTDMEACCFVGGSISPEDRPRDTIVVFADDFGGAPFLVMAGQQGACALLSSYEGAQCRVRLISDPEMVDRAALVIAQLSDHNYQLSSLVEAENQRAFIARMAAAIATEMRFGADVYRALMPDDYFWPLLAAALANAGGVPAMLAKPEARQMLRELGVSRVLVGMLDADHQLQTVAADGNAPQRMVVQQGVVASVIRRGRPGSANTPAASGLGGVAEWAGNETLTIVPLIRDEQAFGLLLATGQRPLTGPALAALHGFGTLIGLNLNGAPAPTPVPEPRLPAVPNAGAMVPRPPMATNAMQRAPAPRSTVSAPSLARELGTLVEHLGDAVLLVDAQGRVNAYTPALARMLSMGMDAHGQPLVASGGSCLAPLLAEALMGEQIKRHEVDLPNGNPAHVSVTEFAQGLWAFVLHQEATTATSTASPQEIQATGGNLNEAERNESFLSNFSNIVRVPLRELRDLITRVPTLGELNEQQSRLIGQVVKLNSELTMLVNDLLALGQIRLESSEYRVPLRLDLLIEAAVGTQYAEFGRRGQQVNLEIAPGLPRVYGSEEGLGRAVAAMIDNAIKYSPTGAQIRVAAHQQGSELIVTVQDNGVGMLTSEVAQVFDPFFRAESSAHLGISGRGLGLTIAKAVIEQHNGRIWAESAPSQGSTFGFSLPCDNAAGARS</sequence>
<dbReference type="InterPro" id="IPR004358">
    <property type="entry name" value="Sig_transdc_His_kin-like_C"/>
</dbReference>
<evidence type="ECO:0000256" key="1">
    <source>
        <dbReference type="ARBA" id="ARBA00000085"/>
    </source>
</evidence>
<evidence type="ECO:0000256" key="7">
    <source>
        <dbReference type="ARBA" id="ARBA00022840"/>
    </source>
</evidence>
<evidence type="ECO:0000256" key="2">
    <source>
        <dbReference type="ARBA" id="ARBA00012438"/>
    </source>
</evidence>
<dbReference type="SMART" id="SM00387">
    <property type="entry name" value="HATPase_c"/>
    <property type="match status" value="1"/>
</dbReference>
<comment type="catalytic activity">
    <reaction evidence="1">
        <text>ATP + protein L-histidine = ADP + protein N-phospho-L-histidine.</text>
        <dbReference type="EC" id="2.7.13.3"/>
    </reaction>
</comment>
<dbReference type="EC" id="2.7.13.3" evidence="2"/>
<dbReference type="Pfam" id="PF02518">
    <property type="entry name" value="HATPase_c"/>
    <property type="match status" value="1"/>
</dbReference>
<dbReference type="Proteomes" id="UP000280307">
    <property type="component" value="Unassembled WGS sequence"/>
</dbReference>
<dbReference type="GO" id="GO:0007234">
    <property type="term" value="P:osmosensory signaling via phosphorelay pathway"/>
    <property type="evidence" value="ECO:0007669"/>
    <property type="project" value="TreeGrafter"/>
</dbReference>
<dbReference type="InterPro" id="IPR050351">
    <property type="entry name" value="BphY/WalK/GraS-like"/>
</dbReference>
<evidence type="ECO:0000259" key="9">
    <source>
        <dbReference type="PROSITE" id="PS50109"/>
    </source>
</evidence>
<dbReference type="GO" id="GO:0030295">
    <property type="term" value="F:protein kinase activator activity"/>
    <property type="evidence" value="ECO:0007669"/>
    <property type="project" value="TreeGrafter"/>
</dbReference>
<name>A0A426TQS0_9CHLR</name>
<keyword evidence="4" id="KW-0808">Transferase</keyword>
<keyword evidence="3" id="KW-0597">Phosphoprotein</keyword>
<dbReference type="GO" id="GO:0000156">
    <property type="term" value="F:phosphorelay response regulator activity"/>
    <property type="evidence" value="ECO:0007669"/>
    <property type="project" value="TreeGrafter"/>
</dbReference>
<dbReference type="SUPFAM" id="SSF55781">
    <property type="entry name" value="GAF domain-like"/>
    <property type="match status" value="1"/>
</dbReference>
<dbReference type="GO" id="GO:0004673">
    <property type="term" value="F:protein histidine kinase activity"/>
    <property type="evidence" value="ECO:0007669"/>
    <property type="project" value="UniProtKB-EC"/>
</dbReference>
<proteinExistence type="predicted"/>
<organism evidence="10 11">
    <name type="scientific">Candidatus Viridilinea halotolerans</name>
    <dbReference type="NCBI Taxonomy" id="2491704"/>
    <lineage>
        <taxon>Bacteria</taxon>
        <taxon>Bacillati</taxon>
        <taxon>Chloroflexota</taxon>
        <taxon>Chloroflexia</taxon>
        <taxon>Chloroflexales</taxon>
        <taxon>Chloroflexineae</taxon>
        <taxon>Oscillochloridaceae</taxon>
        <taxon>Candidatus Viridilinea</taxon>
    </lineage>
</organism>
<dbReference type="PANTHER" id="PTHR42878:SF7">
    <property type="entry name" value="SENSOR HISTIDINE KINASE GLRK"/>
    <property type="match status" value="1"/>
</dbReference>
<dbReference type="Gene3D" id="3.30.565.10">
    <property type="entry name" value="Histidine kinase-like ATPase, C-terminal domain"/>
    <property type="match status" value="1"/>
</dbReference>
<evidence type="ECO:0000256" key="6">
    <source>
        <dbReference type="ARBA" id="ARBA00022777"/>
    </source>
</evidence>
<dbReference type="InterPro" id="IPR003594">
    <property type="entry name" value="HATPase_dom"/>
</dbReference>
<dbReference type="PROSITE" id="PS50109">
    <property type="entry name" value="HIS_KIN"/>
    <property type="match status" value="1"/>
</dbReference>
<keyword evidence="6" id="KW-0418">Kinase</keyword>
<dbReference type="EMBL" id="RSAS01000927">
    <property type="protein sequence ID" value="RRR65649.1"/>
    <property type="molecule type" value="Genomic_DNA"/>
</dbReference>
<dbReference type="PRINTS" id="PR00344">
    <property type="entry name" value="BCTRLSENSOR"/>
</dbReference>
<comment type="caution">
    <text evidence="10">The sequence shown here is derived from an EMBL/GenBank/DDBJ whole genome shotgun (WGS) entry which is preliminary data.</text>
</comment>
<feature type="domain" description="Histidine kinase" evidence="9">
    <location>
        <begin position="485"/>
        <end position="701"/>
    </location>
</feature>
<evidence type="ECO:0000256" key="5">
    <source>
        <dbReference type="ARBA" id="ARBA00022741"/>
    </source>
</evidence>
<dbReference type="PANTHER" id="PTHR42878">
    <property type="entry name" value="TWO-COMPONENT HISTIDINE KINASE"/>
    <property type="match status" value="1"/>
</dbReference>
<evidence type="ECO:0000313" key="11">
    <source>
        <dbReference type="Proteomes" id="UP000280307"/>
    </source>
</evidence>
<keyword evidence="5" id="KW-0547">Nucleotide-binding</keyword>
<keyword evidence="7" id="KW-0067">ATP-binding</keyword>
<protein>
    <recommendedName>
        <fullName evidence="2">histidine kinase</fullName>
        <ecNumber evidence="2">2.7.13.3</ecNumber>
    </recommendedName>
</protein>
<gene>
    <name evidence="10" type="ORF">EI684_22570</name>
</gene>
<dbReference type="AlphaFoldDB" id="A0A426TQS0"/>
<dbReference type="InterPro" id="IPR005467">
    <property type="entry name" value="His_kinase_dom"/>
</dbReference>
<keyword evidence="8" id="KW-0902">Two-component regulatory system</keyword>
<evidence type="ECO:0000256" key="8">
    <source>
        <dbReference type="ARBA" id="ARBA00023012"/>
    </source>
</evidence>
<evidence type="ECO:0000313" key="10">
    <source>
        <dbReference type="EMBL" id="RRR65649.1"/>
    </source>
</evidence>
<dbReference type="CDD" id="cd00075">
    <property type="entry name" value="HATPase"/>
    <property type="match status" value="1"/>
</dbReference>
<dbReference type="SUPFAM" id="SSF55874">
    <property type="entry name" value="ATPase domain of HSP90 chaperone/DNA topoisomerase II/histidine kinase"/>
    <property type="match status" value="1"/>
</dbReference>
<dbReference type="GO" id="GO:0005524">
    <property type="term" value="F:ATP binding"/>
    <property type="evidence" value="ECO:0007669"/>
    <property type="project" value="UniProtKB-KW"/>
</dbReference>
<evidence type="ECO:0000256" key="4">
    <source>
        <dbReference type="ARBA" id="ARBA00022679"/>
    </source>
</evidence>
<dbReference type="InterPro" id="IPR036890">
    <property type="entry name" value="HATPase_C_sf"/>
</dbReference>
<dbReference type="FunFam" id="3.30.565.10:FF:000006">
    <property type="entry name" value="Sensor histidine kinase WalK"/>
    <property type="match status" value="1"/>
</dbReference>
<accession>A0A426TQS0</accession>